<dbReference type="Proteomes" id="UP000750502">
    <property type="component" value="Unassembled WGS sequence"/>
</dbReference>
<gene>
    <name evidence="2" type="ORF">H9Q72_009204</name>
</gene>
<feature type="region of interest" description="Disordered" evidence="1">
    <location>
        <begin position="1"/>
        <end position="112"/>
    </location>
</feature>
<dbReference type="AlphaFoldDB" id="A0A9P7HV43"/>
<evidence type="ECO:0000313" key="2">
    <source>
        <dbReference type="EMBL" id="KAG5762693.1"/>
    </source>
</evidence>
<name>A0A9P7HV43_9HYPO</name>
<dbReference type="EMBL" id="JADFTT010000356">
    <property type="protein sequence ID" value="KAG5762693.1"/>
    <property type="molecule type" value="Genomic_DNA"/>
</dbReference>
<proteinExistence type="predicted"/>
<comment type="caution">
    <text evidence="2">The sequence shown here is derived from an EMBL/GenBank/DDBJ whole genome shotgun (WGS) entry which is preliminary data.</text>
</comment>
<accession>A0A9P7HV43</accession>
<evidence type="ECO:0000313" key="3">
    <source>
        <dbReference type="Proteomes" id="UP000750502"/>
    </source>
</evidence>
<feature type="compositionally biased region" description="Low complexity" evidence="1">
    <location>
        <begin position="409"/>
        <end position="424"/>
    </location>
</feature>
<reference evidence="2" key="1">
    <citation type="journal article" date="2020" name="bioRxiv">
        <title>Historical genomics reveals the evolutionary mechanisms behind multiple outbreaks of the host-specific coffee wilt pathogen Fusarium xylarioides.</title>
        <authorList>
            <person name="Peck D."/>
            <person name="Nowell R.W."/>
            <person name="Flood J."/>
            <person name="Ryan M.J."/>
            <person name="Barraclough T.G."/>
        </authorList>
    </citation>
    <scope>NUCLEOTIDE SEQUENCE</scope>
    <source>
        <strain evidence="2">IMI 127659i</strain>
    </source>
</reference>
<reference evidence="2" key="2">
    <citation type="submission" date="2020-10" db="EMBL/GenBank/DDBJ databases">
        <authorList>
            <person name="Peck L.D."/>
            <person name="Nowell R.W."/>
            <person name="Flood J."/>
            <person name="Ryan M.J."/>
            <person name="Barraclough T.G."/>
        </authorList>
    </citation>
    <scope>NUCLEOTIDE SEQUENCE</scope>
    <source>
        <strain evidence="2">IMI 127659i</strain>
    </source>
</reference>
<sequence length="487" mass="52033">MGFLPPRKSGRGSGQGGFKRAGPGHDNATPDKGPRRHQQNREAAEHATRQAIGEPNSQQSNNFTNNNISQAGGSRDGPSAPNRTFSGGNHGRPDADSGWSSHEQQIEHKAPGSGKMPLALVAKSSQTQVADNAGAVASRMETIPIPDGNSHHWYSDRPGDLMWGETCGGGVDDLIEGAMRRTGATSCQFFVIPNNPGRFDRIAAKAFERTWEDNNGYNDKGKPAGILQHGVKIDSEMKKPTKCAACGRKGHEVATCFSKPSGRDGAQVGCPQCNTTKYHGGDCKEIAALPLPEQVKMLVCQRANMTPFKGEKTWWKLLHEYCISQHFTPAVITALPWSKEFTYSLAKSKRIAPMQTRLDTVPGYQLPGDPDTASPDKIYWKYWEPNNLVWPPVLGQIPSHPSPMDTDDTTTPAPQPGAAPCTAPSSQPATSSGAALSGRLSLPPGFAASVGLMPRTASDAGQNSTHGAKSLAAPKPTTRSGDGKNNE</sequence>
<feature type="compositionally biased region" description="Basic and acidic residues" evidence="1">
    <location>
        <begin position="28"/>
        <end position="48"/>
    </location>
</feature>
<feature type="region of interest" description="Disordered" evidence="1">
    <location>
        <begin position="394"/>
        <end position="487"/>
    </location>
</feature>
<feature type="compositionally biased region" description="Low complexity" evidence="1">
    <location>
        <begin position="431"/>
        <end position="442"/>
    </location>
</feature>
<organism evidence="2 3">
    <name type="scientific">Fusarium xylarioides</name>
    <dbReference type="NCBI Taxonomy" id="221167"/>
    <lineage>
        <taxon>Eukaryota</taxon>
        <taxon>Fungi</taxon>
        <taxon>Dikarya</taxon>
        <taxon>Ascomycota</taxon>
        <taxon>Pezizomycotina</taxon>
        <taxon>Sordariomycetes</taxon>
        <taxon>Hypocreomycetidae</taxon>
        <taxon>Hypocreales</taxon>
        <taxon>Nectriaceae</taxon>
        <taxon>Fusarium</taxon>
        <taxon>Fusarium fujikuroi species complex</taxon>
    </lineage>
</organism>
<keyword evidence="3" id="KW-1185">Reference proteome</keyword>
<dbReference type="OrthoDB" id="5025462at2759"/>
<evidence type="ECO:0000256" key="1">
    <source>
        <dbReference type="SAM" id="MobiDB-lite"/>
    </source>
</evidence>
<feature type="compositionally biased region" description="Low complexity" evidence="1">
    <location>
        <begin position="56"/>
        <end position="70"/>
    </location>
</feature>
<protein>
    <submittedName>
        <fullName evidence="2">Uncharacterized protein</fullName>
    </submittedName>
</protein>